<evidence type="ECO:0000256" key="3">
    <source>
        <dbReference type="ARBA" id="ARBA00004141"/>
    </source>
</evidence>
<protein>
    <recommendedName>
        <fullName evidence="4">adenylate cyclase</fullName>
        <ecNumber evidence="4">4.6.1.1</ecNumber>
    </recommendedName>
</protein>
<evidence type="ECO:0000256" key="10">
    <source>
        <dbReference type="ARBA" id="ARBA00022989"/>
    </source>
</evidence>
<keyword evidence="19" id="KW-1185">Reference proteome</keyword>
<feature type="compositionally biased region" description="Basic and acidic residues" evidence="15">
    <location>
        <begin position="1480"/>
        <end position="1492"/>
    </location>
</feature>
<evidence type="ECO:0000256" key="13">
    <source>
        <dbReference type="ARBA" id="ARBA00023239"/>
    </source>
</evidence>
<dbReference type="GO" id="GO:0035556">
    <property type="term" value="P:intracellular signal transduction"/>
    <property type="evidence" value="ECO:0007669"/>
    <property type="project" value="InterPro"/>
</dbReference>
<feature type="compositionally biased region" description="Basic and acidic residues" evidence="15">
    <location>
        <begin position="1509"/>
        <end position="1540"/>
    </location>
</feature>
<evidence type="ECO:0000256" key="12">
    <source>
        <dbReference type="ARBA" id="ARBA00023136"/>
    </source>
</evidence>
<evidence type="ECO:0000256" key="2">
    <source>
        <dbReference type="ARBA" id="ARBA00001946"/>
    </source>
</evidence>
<keyword evidence="10 16" id="KW-1133">Transmembrane helix</keyword>
<feature type="non-terminal residue" evidence="18">
    <location>
        <position position="1560"/>
    </location>
</feature>
<proteinExistence type="inferred from homology"/>
<evidence type="ECO:0000256" key="11">
    <source>
        <dbReference type="ARBA" id="ARBA00022998"/>
    </source>
</evidence>
<feature type="domain" description="Guanylate cyclase" evidence="17">
    <location>
        <begin position="1005"/>
        <end position="1156"/>
    </location>
</feature>
<evidence type="ECO:0000313" key="19">
    <source>
        <dbReference type="Proteomes" id="UP001497623"/>
    </source>
</evidence>
<feature type="transmembrane region" description="Helical" evidence="16">
    <location>
        <begin position="683"/>
        <end position="703"/>
    </location>
</feature>
<feature type="region of interest" description="Disordered" evidence="15">
    <location>
        <begin position="1506"/>
        <end position="1540"/>
    </location>
</feature>
<keyword evidence="6" id="KW-0479">Metal-binding</keyword>
<name>A0AAV2SBJ2_MEGNR</name>
<evidence type="ECO:0000256" key="8">
    <source>
        <dbReference type="ARBA" id="ARBA00022840"/>
    </source>
</evidence>
<dbReference type="PROSITE" id="PS50125">
    <property type="entry name" value="GUANYLATE_CYCLASE_2"/>
    <property type="match status" value="2"/>
</dbReference>
<dbReference type="GO" id="GO:0004016">
    <property type="term" value="F:adenylate cyclase activity"/>
    <property type="evidence" value="ECO:0007669"/>
    <property type="project" value="UniProtKB-EC"/>
</dbReference>
<dbReference type="InterPro" id="IPR018297">
    <property type="entry name" value="A/G_cyclase_CS"/>
</dbReference>
<feature type="domain" description="Guanylate cyclase" evidence="17">
    <location>
        <begin position="362"/>
        <end position="489"/>
    </location>
</feature>
<keyword evidence="13 14" id="KW-0456">Lyase</keyword>
<evidence type="ECO:0000256" key="7">
    <source>
        <dbReference type="ARBA" id="ARBA00022741"/>
    </source>
</evidence>
<feature type="transmembrane region" description="Helical" evidence="16">
    <location>
        <begin position="204"/>
        <end position="222"/>
    </location>
</feature>
<evidence type="ECO:0000259" key="17">
    <source>
        <dbReference type="PROSITE" id="PS50125"/>
    </source>
</evidence>
<dbReference type="PANTHER" id="PTHR45627">
    <property type="entry name" value="ADENYLATE CYCLASE TYPE 1"/>
    <property type="match status" value="1"/>
</dbReference>
<dbReference type="GO" id="GO:0006171">
    <property type="term" value="P:cAMP biosynthetic process"/>
    <property type="evidence" value="ECO:0007669"/>
    <property type="project" value="UniProtKB-KW"/>
</dbReference>
<dbReference type="PANTHER" id="PTHR45627:SF12">
    <property type="entry name" value="ADENYLATE CYCLASE TYPE 2"/>
    <property type="match status" value="1"/>
</dbReference>
<comment type="subcellular location">
    <subcellularLocation>
        <location evidence="3">Membrane</location>
        <topology evidence="3">Multi-pass membrane protein</topology>
    </subcellularLocation>
</comment>
<evidence type="ECO:0000256" key="16">
    <source>
        <dbReference type="SAM" id="Phobius"/>
    </source>
</evidence>
<feature type="region of interest" description="Disordered" evidence="15">
    <location>
        <begin position="1433"/>
        <end position="1492"/>
    </location>
</feature>
<dbReference type="CDD" id="cd07302">
    <property type="entry name" value="CHD"/>
    <property type="match status" value="2"/>
</dbReference>
<dbReference type="Proteomes" id="UP001497623">
    <property type="component" value="Unassembled WGS sequence"/>
</dbReference>
<feature type="transmembrane region" description="Helical" evidence="16">
    <location>
        <begin position="710"/>
        <end position="733"/>
    </location>
</feature>
<organism evidence="18 19">
    <name type="scientific">Meganyctiphanes norvegica</name>
    <name type="common">Northern krill</name>
    <name type="synonym">Thysanopoda norvegica</name>
    <dbReference type="NCBI Taxonomy" id="48144"/>
    <lineage>
        <taxon>Eukaryota</taxon>
        <taxon>Metazoa</taxon>
        <taxon>Ecdysozoa</taxon>
        <taxon>Arthropoda</taxon>
        <taxon>Crustacea</taxon>
        <taxon>Multicrustacea</taxon>
        <taxon>Malacostraca</taxon>
        <taxon>Eumalacostraca</taxon>
        <taxon>Eucarida</taxon>
        <taxon>Euphausiacea</taxon>
        <taxon>Euphausiidae</taxon>
        <taxon>Meganyctiphanes</taxon>
    </lineage>
</organism>
<dbReference type="SUPFAM" id="SSF55073">
    <property type="entry name" value="Nucleotide cyclase"/>
    <property type="match status" value="2"/>
</dbReference>
<feature type="compositionally biased region" description="Polar residues" evidence="15">
    <location>
        <begin position="1440"/>
        <end position="1450"/>
    </location>
</feature>
<dbReference type="SMART" id="SM00044">
    <property type="entry name" value="CYCc"/>
    <property type="match status" value="2"/>
</dbReference>
<dbReference type="FunFam" id="3.30.70.1230:FF:000008">
    <property type="entry name" value="Adenylate cyclase type 9"/>
    <property type="match status" value="1"/>
</dbReference>
<dbReference type="GO" id="GO:0007189">
    <property type="term" value="P:adenylate cyclase-activating G protein-coupled receptor signaling pathway"/>
    <property type="evidence" value="ECO:0007669"/>
    <property type="project" value="TreeGrafter"/>
</dbReference>
<comment type="similarity">
    <text evidence="14">Belongs to the adenylyl cyclase class-4/guanylyl cyclase family.</text>
</comment>
<sequence length="1560" mass="178256">MKVSIASPKATVKGLTLSLLGHLIGLAKDILRPMSVHVMYKSNIYQGGPKGQLNISGCRRLCMICCGLHDSHFHGDGIIWPTVLFGNHFNIRNLKDSFTKLLKNITFSNSLLLFLLPPIINILPLLKKLPFPRLPLVTLGNDHMYLQKAMSSPLWPPKEYTFTLPLLQEEEEYTFTLPLTPRGGGIYLYITPHSKKRSLSISGFYLYLMVYIQLIIPLVYFHNECPRIAYITSFPSFNGLSIEQFFHCFEMLLLDGEVININQISCNFTGFFIGLLRKYFQINILRVIFSKKPSALMDGRPIHLLFRLQIKKWTEPILLKPVYPKAPRILYRGAADSTLVYYKILSPQFPLHLYVNRHKMVSILYADIVNFTPLTIKLRVDELVEMLNDLFGKFDEAADDNNNLRIKILGDCYYCVSGVPEYTDTHANNCVKMGLDMIDIIREVREERSVNVDMRIGIHSGSVLSGIIGLRKWQFDVWSNDVTIANHMESTGTAGRVHITGQTRDLLQGTEYDFEKTDAISKDELLKEENLETYLIIPKKRKYAGRRISHYTGPSISKERRPSATAEQIKHLYEGEAANQIHKVNLPQGARRSSILNRRTSTQADPSALSSKRRTMFSDNSLIAFRRIMGDSKEFMAKAIETMPLRKYDQWFKPDGINPLFLTFSRERWGLPFLMQPDPLFKWYIAVSFILFVCLFIMQTLLMPNDSNGLIVGIVSLLLLLLVNPFCWVPFIYRKIHDPHGNDEINENEIPKIVGFFFKTSQIVIKSTPLRVFLCIFFSGTFALNTYLRLVDCQEEKETKCTLDNITETTTTLTSTPAYGIHSDLFTTSNMSTNIPQYRDCTGLSLMCKEPWYFTYCCVVTLLTVWTFFRIHFMIKLTLYITFLVLFKVFDDMLFNDLYIVEETYRTPVYASLYGALQDKGWDHMLYCMTIFLALHFMDRQMEYIMRLDFLWKQQLEKEKDESETTHIANKLLLQNILPLHVADIFLNQQHQSDELYSESYHHVGVIFASIPNFKDFFKENENIDDGKRCLNVLNEIVSDFDMLTYDTSLMTMEKIKVVGSTYMAACGLQPGLRYSDESQYEERGKKENVETIAKFVVGMFEKLEQINYETKQEFKLRVGIDVASKDSPVIAGVVGAQKPMYDIWGNTVNTASRMDSFGAVDKMHVTKAVAMILEDLGWNVECRGPLNIKGKGVMTTYYVDPVKPVPDEVPATLLPNLEMQRFSIASCVSERSERRRSSQISISSTKGLLSMKRRSLDFLTKDSPKRARKKGHRSSEPNVLSKTLNESNASMYTTYPQEHIDLTLSKGKATPTLSPRSSVISKHSHRDSAISLSYRDSITQVKDRLNSIDLSPSPRGSAAFSEIILPQVYVENFQDSLSLELQNLSKRKPSIIAEERERASTITSLNQSEIFNTHSPDVHTIHRETNPVLILPKEPLNPHHQQFSRSPRVSLSLRKGSRASVNSEASIVKRKNSRRTSGSRKDSSQHKRGDIHPLALMAASQTGLDNPALEHDNHSDQSGEHSHNITHPDFDNESLNSKDHIKINIPNTIGETKDKTTYL</sequence>
<dbReference type="Gene3D" id="3.30.70.1230">
    <property type="entry name" value="Nucleotide cyclase"/>
    <property type="match status" value="2"/>
</dbReference>
<dbReference type="FunFam" id="3.30.70.1230:FF:000024">
    <property type="entry name" value="ACXA, isoform A"/>
    <property type="match status" value="1"/>
</dbReference>
<dbReference type="GO" id="GO:0005524">
    <property type="term" value="F:ATP binding"/>
    <property type="evidence" value="ECO:0007669"/>
    <property type="project" value="UniProtKB-KW"/>
</dbReference>
<comment type="catalytic activity">
    <reaction evidence="1">
        <text>ATP = 3',5'-cyclic AMP + diphosphate</text>
        <dbReference type="Rhea" id="RHEA:15389"/>
        <dbReference type="ChEBI" id="CHEBI:30616"/>
        <dbReference type="ChEBI" id="CHEBI:33019"/>
        <dbReference type="ChEBI" id="CHEBI:58165"/>
        <dbReference type="EC" id="4.6.1.1"/>
    </reaction>
</comment>
<evidence type="ECO:0000256" key="5">
    <source>
        <dbReference type="ARBA" id="ARBA00022692"/>
    </source>
</evidence>
<dbReference type="PROSITE" id="PS00452">
    <property type="entry name" value="GUANYLATE_CYCLASE_1"/>
    <property type="match status" value="2"/>
</dbReference>
<keyword evidence="9" id="KW-0460">Magnesium</keyword>
<evidence type="ECO:0000256" key="1">
    <source>
        <dbReference type="ARBA" id="ARBA00001593"/>
    </source>
</evidence>
<dbReference type="InterPro" id="IPR029787">
    <property type="entry name" value="Nucleotide_cyclase"/>
</dbReference>
<evidence type="ECO:0000256" key="15">
    <source>
        <dbReference type="SAM" id="MobiDB-lite"/>
    </source>
</evidence>
<evidence type="ECO:0000256" key="4">
    <source>
        <dbReference type="ARBA" id="ARBA00012201"/>
    </source>
</evidence>
<dbReference type="GO" id="GO:0005886">
    <property type="term" value="C:plasma membrane"/>
    <property type="evidence" value="ECO:0007669"/>
    <property type="project" value="TreeGrafter"/>
</dbReference>
<keyword evidence="8" id="KW-0067">ATP-binding</keyword>
<feature type="compositionally biased region" description="Basic residues" evidence="15">
    <location>
        <begin position="1469"/>
        <end position="1479"/>
    </location>
</feature>
<comment type="caution">
    <text evidence="18">The sequence shown here is derived from an EMBL/GenBank/DDBJ whole genome shotgun (WGS) entry which is preliminary data.</text>
</comment>
<reference evidence="18 19" key="1">
    <citation type="submission" date="2024-05" db="EMBL/GenBank/DDBJ databases">
        <authorList>
            <person name="Wallberg A."/>
        </authorList>
    </citation>
    <scope>NUCLEOTIDE SEQUENCE [LARGE SCALE GENOMIC DNA]</scope>
</reference>
<evidence type="ECO:0000256" key="9">
    <source>
        <dbReference type="ARBA" id="ARBA00022842"/>
    </source>
</evidence>
<keyword evidence="7" id="KW-0547">Nucleotide-binding</keyword>
<evidence type="ECO:0000256" key="6">
    <source>
        <dbReference type="ARBA" id="ARBA00022723"/>
    </source>
</evidence>
<accession>A0AAV2SBJ2</accession>
<evidence type="ECO:0000256" key="14">
    <source>
        <dbReference type="RuleBase" id="RU000405"/>
    </source>
</evidence>
<dbReference type="GO" id="GO:0007193">
    <property type="term" value="P:adenylate cyclase-inhibiting G protein-coupled receptor signaling pathway"/>
    <property type="evidence" value="ECO:0007669"/>
    <property type="project" value="TreeGrafter"/>
</dbReference>
<feature type="transmembrane region" description="Helical" evidence="16">
    <location>
        <begin position="852"/>
        <end position="869"/>
    </location>
</feature>
<dbReference type="Pfam" id="PF00211">
    <property type="entry name" value="Guanylate_cyc"/>
    <property type="match status" value="2"/>
</dbReference>
<keyword evidence="5 16" id="KW-0812">Transmembrane</keyword>
<keyword evidence="11" id="KW-0115">cAMP biosynthesis</keyword>
<gene>
    <name evidence="18" type="ORF">MNOR_LOCUS33829</name>
</gene>
<evidence type="ECO:0000313" key="18">
    <source>
        <dbReference type="EMBL" id="CAL4169343.1"/>
    </source>
</evidence>
<dbReference type="InterPro" id="IPR001054">
    <property type="entry name" value="A/G_cyclase"/>
</dbReference>
<comment type="cofactor">
    <cofactor evidence="2">
        <name>Mg(2+)</name>
        <dbReference type="ChEBI" id="CHEBI:18420"/>
    </cofactor>
</comment>
<dbReference type="EC" id="4.6.1.1" evidence="4"/>
<dbReference type="EMBL" id="CAXKWB010049980">
    <property type="protein sequence ID" value="CAL4169343.1"/>
    <property type="molecule type" value="Genomic_DNA"/>
</dbReference>
<dbReference type="GO" id="GO:0046872">
    <property type="term" value="F:metal ion binding"/>
    <property type="evidence" value="ECO:0007669"/>
    <property type="project" value="UniProtKB-KW"/>
</dbReference>
<keyword evidence="12 16" id="KW-0472">Membrane</keyword>
<feature type="region of interest" description="Disordered" evidence="15">
    <location>
        <begin position="1260"/>
        <end position="1283"/>
    </location>
</feature>